<evidence type="ECO:0000313" key="8">
    <source>
        <dbReference type="Proteomes" id="UP000030023"/>
    </source>
</evidence>
<evidence type="ECO:0000256" key="3">
    <source>
        <dbReference type="ARBA" id="ARBA00022741"/>
    </source>
</evidence>
<name>A0ABR4XR89_9LACO</name>
<dbReference type="InterPro" id="IPR001114">
    <property type="entry name" value="Adenylosuccinate_synthetase"/>
</dbReference>
<dbReference type="Gene3D" id="3.40.440.10">
    <property type="entry name" value="Adenylosuccinate Synthetase, subunit A, domain 1"/>
    <property type="match status" value="1"/>
</dbReference>
<organism evidence="7 8">
    <name type="scientific">Oenococcus alcoholitolerans</name>
    <dbReference type="NCBI Taxonomy" id="931074"/>
    <lineage>
        <taxon>Bacteria</taxon>
        <taxon>Bacillati</taxon>
        <taxon>Bacillota</taxon>
        <taxon>Bacilli</taxon>
        <taxon>Lactobacillales</taxon>
        <taxon>Lactobacillaceae</taxon>
        <taxon>Oenococcus</taxon>
    </lineage>
</organism>
<dbReference type="InterPro" id="IPR027417">
    <property type="entry name" value="P-loop_NTPase"/>
</dbReference>
<protein>
    <recommendedName>
        <fullName evidence="9">Adenylosuccinate synthase</fullName>
    </recommendedName>
</protein>
<feature type="non-terminal residue" evidence="7">
    <location>
        <position position="1"/>
    </location>
</feature>
<dbReference type="Proteomes" id="UP000030023">
    <property type="component" value="Unassembled WGS sequence"/>
</dbReference>
<dbReference type="SUPFAM" id="SSF52540">
    <property type="entry name" value="P-loop containing nucleoside triphosphate hydrolases"/>
    <property type="match status" value="1"/>
</dbReference>
<evidence type="ECO:0000256" key="4">
    <source>
        <dbReference type="ARBA" id="ARBA00022755"/>
    </source>
</evidence>
<reference evidence="7 8" key="1">
    <citation type="journal article" date="2014" name="Antonie Van Leeuwenhoek">
        <title>Oenococcus alcoholitolerans sp. nov., a lactic acid bacteria isolated from cachaca and ethanol fermentation processes.</title>
        <authorList>
            <person name="Badotti F."/>
            <person name="Moreira A.P."/>
            <person name="Tonon L.A."/>
            <person name="de Lucena B.T."/>
            <person name="Gomes Fde C."/>
            <person name="Kruger R."/>
            <person name="Thompson C.C."/>
            <person name="de Morais M.A.Jr."/>
            <person name="Rosa C.A."/>
            <person name="Thompson F.L."/>
        </authorList>
    </citation>
    <scope>NUCLEOTIDE SEQUENCE [LARGE SCALE GENOMIC DNA]</scope>
    <source>
        <strain evidence="7 8">UFRJ-M7.2.18</strain>
    </source>
</reference>
<evidence type="ECO:0000256" key="2">
    <source>
        <dbReference type="ARBA" id="ARBA00022723"/>
    </source>
</evidence>
<keyword evidence="4" id="KW-0658">Purine biosynthesis</keyword>
<dbReference type="PANTHER" id="PTHR11846:SF0">
    <property type="entry name" value="ADENYLOSUCCINATE SYNTHETASE"/>
    <property type="match status" value="1"/>
</dbReference>
<dbReference type="PANTHER" id="PTHR11846">
    <property type="entry name" value="ADENYLOSUCCINATE SYNTHETASE"/>
    <property type="match status" value="1"/>
</dbReference>
<dbReference type="EMBL" id="AXCV01000128">
    <property type="protein sequence ID" value="KGO32004.1"/>
    <property type="molecule type" value="Genomic_DNA"/>
</dbReference>
<dbReference type="Gene3D" id="3.90.170.10">
    <property type="entry name" value="Adenylosuccinate Synthetase, subunit A, domain 3"/>
    <property type="match status" value="1"/>
</dbReference>
<evidence type="ECO:0000256" key="6">
    <source>
        <dbReference type="ARBA" id="ARBA00023134"/>
    </source>
</evidence>
<dbReference type="InterPro" id="IPR042111">
    <property type="entry name" value="Adenylosuccinate_synth_dom3"/>
</dbReference>
<dbReference type="SMART" id="SM00788">
    <property type="entry name" value="Adenylsucc_synt"/>
    <property type="match status" value="1"/>
</dbReference>
<comment type="caution">
    <text evidence="7">The sequence shown here is derived from an EMBL/GenBank/DDBJ whole genome shotgun (WGS) entry which is preliminary data.</text>
</comment>
<proteinExistence type="inferred from homology"/>
<keyword evidence="5" id="KW-0460">Magnesium</keyword>
<dbReference type="HAMAP" id="MF_00011">
    <property type="entry name" value="Adenylosucc_synth"/>
    <property type="match status" value="1"/>
</dbReference>
<evidence type="ECO:0008006" key="9">
    <source>
        <dbReference type="Google" id="ProtNLM"/>
    </source>
</evidence>
<keyword evidence="8" id="KW-1185">Reference proteome</keyword>
<keyword evidence="3" id="KW-0547">Nucleotide-binding</keyword>
<gene>
    <name evidence="7" type="ORF">Q757_03630</name>
</gene>
<evidence type="ECO:0000313" key="7">
    <source>
        <dbReference type="EMBL" id="KGO32004.1"/>
    </source>
</evidence>
<keyword evidence="1" id="KW-0436">Ligase</keyword>
<evidence type="ECO:0000256" key="1">
    <source>
        <dbReference type="ARBA" id="ARBA00022598"/>
    </source>
</evidence>
<keyword evidence="6" id="KW-0342">GTP-binding</keyword>
<keyword evidence="2" id="KW-0479">Metal-binding</keyword>
<sequence length="233" mass="25373">FNGTYRRTIGKNSRVVFEGAQGIMLDIDQGTYPFVTSSNPTGGGAAVGSGIGPDKISDVIGVVKAYTSRVGSGPFPTELKNEIGDRIRETGHEYGVITKRPRRIGWLDAVALRHAIAVSGITKLAINSLDVLSGLDEIKIATAYKINDRLIKYFPADLHKLETAEVIYKTLPGWDEDISSAESLDELPVNAQKYIQTITDLLDRPVLSFAVGPHRTQTHLISPLWKNSKEGAL</sequence>
<dbReference type="InterPro" id="IPR042109">
    <property type="entry name" value="Adenylosuccinate_synth_dom1"/>
</dbReference>
<evidence type="ECO:0000256" key="5">
    <source>
        <dbReference type="ARBA" id="ARBA00022842"/>
    </source>
</evidence>
<dbReference type="Pfam" id="PF00709">
    <property type="entry name" value="Adenylsucc_synt"/>
    <property type="match status" value="1"/>
</dbReference>
<accession>A0ABR4XR89</accession>